<comment type="caution">
    <text evidence="2">The sequence shown here is derived from an EMBL/GenBank/DDBJ whole genome shotgun (WGS) entry which is preliminary data.</text>
</comment>
<organism evidence="2 3">
    <name type="scientific">Mangrovibacterium diazotrophicum</name>
    <dbReference type="NCBI Taxonomy" id="1261403"/>
    <lineage>
        <taxon>Bacteria</taxon>
        <taxon>Pseudomonadati</taxon>
        <taxon>Bacteroidota</taxon>
        <taxon>Bacteroidia</taxon>
        <taxon>Marinilabiliales</taxon>
        <taxon>Prolixibacteraceae</taxon>
        <taxon>Mangrovibacterium</taxon>
    </lineage>
</organism>
<reference evidence="2 3" key="1">
    <citation type="submission" date="2018-09" db="EMBL/GenBank/DDBJ databases">
        <title>Genomic Encyclopedia of Archaeal and Bacterial Type Strains, Phase II (KMG-II): from individual species to whole genera.</title>
        <authorList>
            <person name="Goeker M."/>
        </authorList>
    </citation>
    <scope>NUCLEOTIDE SEQUENCE [LARGE SCALE GENOMIC DNA]</scope>
    <source>
        <strain evidence="2 3">DSM 27148</strain>
    </source>
</reference>
<dbReference type="AlphaFoldDB" id="A0A419W398"/>
<protein>
    <submittedName>
        <fullName evidence="2">Putative Fe-Mo cluster-binding NifX family protein</fullName>
    </submittedName>
</protein>
<dbReference type="SUPFAM" id="SSF53146">
    <property type="entry name" value="Nitrogenase accessory factor-like"/>
    <property type="match status" value="1"/>
</dbReference>
<dbReference type="RefSeq" id="WP_120271390.1">
    <property type="nucleotide sequence ID" value="NZ_RAPN01000001.1"/>
</dbReference>
<dbReference type="EMBL" id="RAPN01000001">
    <property type="protein sequence ID" value="RKD89947.1"/>
    <property type="molecule type" value="Genomic_DNA"/>
</dbReference>
<dbReference type="InterPro" id="IPR003731">
    <property type="entry name" value="Di-Nase_FeMo-co_biosynth"/>
</dbReference>
<dbReference type="Pfam" id="PF02579">
    <property type="entry name" value="Nitro_FeMo-Co"/>
    <property type="match status" value="1"/>
</dbReference>
<evidence type="ECO:0000313" key="2">
    <source>
        <dbReference type="EMBL" id="RKD89947.1"/>
    </source>
</evidence>
<feature type="domain" description="Dinitrogenase iron-molybdenum cofactor biosynthesis" evidence="1">
    <location>
        <begin position="56"/>
        <end position="145"/>
    </location>
</feature>
<accession>A0A419W398</accession>
<dbReference type="PANTHER" id="PTHR42983:SF1">
    <property type="entry name" value="IRON-MOLYBDENUM PROTEIN"/>
    <property type="match status" value="1"/>
</dbReference>
<name>A0A419W398_9BACT</name>
<gene>
    <name evidence="2" type="ORF">BC643_0281</name>
</gene>
<keyword evidence="3" id="KW-1185">Reference proteome</keyword>
<sequence>MKNLTGPAGSCNDIFFIFANEHLFFTDEIILIIFNSIKNTKQMKIAITATGQTIKSKMDNRFGRCSFFAIYDTELKQTEFLSNPGQASNEGAGPASVQFIASQGVHRIISGEFGGKVKDILSGLNIQMIIHGKNDITIEEIVNQISRN</sequence>
<proteinExistence type="predicted"/>
<evidence type="ECO:0000259" key="1">
    <source>
        <dbReference type="Pfam" id="PF02579"/>
    </source>
</evidence>
<dbReference type="PANTHER" id="PTHR42983">
    <property type="entry name" value="DINITROGENASE IRON-MOLYBDENUM COFACTOR PROTEIN-RELATED"/>
    <property type="match status" value="1"/>
</dbReference>
<dbReference type="Gene3D" id="3.30.420.130">
    <property type="entry name" value="Dinitrogenase iron-molybdenum cofactor biosynthesis domain"/>
    <property type="match status" value="1"/>
</dbReference>
<dbReference type="OrthoDB" id="9807451at2"/>
<evidence type="ECO:0000313" key="3">
    <source>
        <dbReference type="Proteomes" id="UP000283387"/>
    </source>
</evidence>
<dbReference type="Proteomes" id="UP000283387">
    <property type="component" value="Unassembled WGS sequence"/>
</dbReference>
<dbReference type="InterPro" id="IPR036105">
    <property type="entry name" value="DiNase_FeMo-co_biosyn_sf"/>
</dbReference>